<feature type="region of interest" description="Disordered" evidence="3">
    <location>
        <begin position="677"/>
        <end position="705"/>
    </location>
</feature>
<evidence type="ECO:0000256" key="1">
    <source>
        <dbReference type="ARBA" id="ARBA00023125"/>
    </source>
</evidence>
<feature type="compositionally biased region" description="Acidic residues" evidence="3">
    <location>
        <begin position="249"/>
        <end position="265"/>
    </location>
</feature>
<accession>A0ABM0WBF4</accession>
<evidence type="ECO:0000259" key="4">
    <source>
        <dbReference type="Pfam" id="PF05970"/>
    </source>
</evidence>
<dbReference type="Pfam" id="PF16900">
    <property type="entry name" value="REPA_OB_2"/>
    <property type="match status" value="1"/>
</dbReference>
<feature type="compositionally biased region" description="Polar residues" evidence="3">
    <location>
        <begin position="686"/>
        <end position="703"/>
    </location>
</feature>
<keyword evidence="2" id="KW-0378">Hydrolase</keyword>
<evidence type="ECO:0000256" key="3">
    <source>
        <dbReference type="SAM" id="MobiDB-lite"/>
    </source>
</evidence>
<feature type="region of interest" description="Disordered" evidence="3">
    <location>
        <begin position="245"/>
        <end position="270"/>
    </location>
</feature>
<evidence type="ECO:0000256" key="2">
    <source>
        <dbReference type="RuleBase" id="RU363044"/>
    </source>
</evidence>
<dbReference type="PANTHER" id="PTHR10492:SF101">
    <property type="entry name" value="ATP-DEPENDENT DNA HELICASE"/>
    <property type="match status" value="1"/>
</dbReference>
<keyword evidence="2" id="KW-0233">DNA recombination</keyword>
<keyword evidence="2" id="KW-0234">DNA repair</keyword>
<gene>
    <name evidence="8" type="primary">LOC104748676</name>
</gene>
<comment type="catalytic activity">
    <reaction evidence="2">
        <text>ATP + H2O = ADP + phosphate + H(+)</text>
        <dbReference type="Rhea" id="RHEA:13065"/>
        <dbReference type="ChEBI" id="CHEBI:15377"/>
        <dbReference type="ChEBI" id="CHEBI:15378"/>
        <dbReference type="ChEBI" id="CHEBI:30616"/>
        <dbReference type="ChEBI" id="CHEBI:43474"/>
        <dbReference type="ChEBI" id="CHEBI:456216"/>
        <dbReference type="EC" id="5.6.2.3"/>
    </reaction>
</comment>
<keyword evidence="2" id="KW-0547">Nucleotide-binding</keyword>
<dbReference type="SUPFAM" id="SSF50249">
    <property type="entry name" value="Nucleic acid-binding proteins"/>
    <property type="match status" value="2"/>
</dbReference>
<dbReference type="InterPro" id="IPR031657">
    <property type="entry name" value="REPA_OB_2"/>
</dbReference>
<evidence type="ECO:0000313" key="8">
    <source>
        <dbReference type="RefSeq" id="XP_010468583.2"/>
    </source>
</evidence>
<dbReference type="InterPro" id="IPR025476">
    <property type="entry name" value="Helitron_helicase-like"/>
</dbReference>
<evidence type="ECO:0000313" key="7">
    <source>
        <dbReference type="Proteomes" id="UP000694864"/>
    </source>
</evidence>
<dbReference type="GeneID" id="104748676"/>
<keyword evidence="7" id="KW-1185">Reference proteome</keyword>
<keyword evidence="2" id="KW-0067">ATP-binding</keyword>
<dbReference type="PANTHER" id="PTHR10492">
    <property type="match status" value="1"/>
</dbReference>
<proteinExistence type="inferred from homology"/>
<feature type="domain" description="Replication protein A OB" evidence="6">
    <location>
        <begin position="33"/>
        <end position="95"/>
    </location>
</feature>
<dbReference type="Gene3D" id="2.40.50.140">
    <property type="entry name" value="Nucleic acid-binding proteins"/>
    <property type="match status" value="2"/>
</dbReference>
<dbReference type="InterPro" id="IPR012340">
    <property type="entry name" value="NA-bd_OB-fold"/>
</dbReference>
<reference evidence="7" key="1">
    <citation type="journal article" date="2014" name="Nat. Commun.">
        <title>The emerging biofuel crop Camelina sativa retains a highly undifferentiated hexaploid genome structure.</title>
        <authorList>
            <person name="Kagale S."/>
            <person name="Koh C."/>
            <person name="Nixon J."/>
            <person name="Bollina V."/>
            <person name="Clarke W.E."/>
            <person name="Tuteja R."/>
            <person name="Spillane C."/>
            <person name="Robinson S.J."/>
            <person name="Links M.G."/>
            <person name="Clarke C."/>
            <person name="Higgins E.E."/>
            <person name="Huebert T."/>
            <person name="Sharpe A.G."/>
            <person name="Parkin I.A."/>
        </authorList>
    </citation>
    <scope>NUCLEOTIDE SEQUENCE [LARGE SCALE GENOMIC DNA]</scope>
    <source>
        <strain evidence="7">cv. DH55</strain>
    </source>
</reference>
<dbReference type="InterPro" id="IPR027417">
    <property type="entry name" value="P-loop_NTPase"/>
</dbReference>
<dbReference type="Pfam" id="PF14214">
    <property type="entry name" value="Helitron_like_N"/>
    <property type="match status" value="1"/>
</dbReference>
<feature type="domain" description="DNA helicase Pif1-like DEAD-box helicase" evidence="4">
    <location>
        <begin position="983"/>
        <end position="1203"/>
    </location>
</feature>
<dbReference type="InterPro" id="IPR010285">
    <property type="entry name" value="DNA_helicase_pif1-like_DEAD"/>
</dbReference>
<name>A0ABM0WBF4_CAMSA</name>
<dbReference type="Pfam" id="PF05970">
    <property type="entry name" value="PIF1"/>
    <property type="match status" value="1"/>
</dbReference>
<keyword evidence="2" id="KW-0227">DNA damage</keyword>
<evidence type="ECO:0000259" key="6">
    <source>
        <dbReference type="Pfam" id="PF16900"/>
    </source>
</evidence>
<comment type="similarity">
    <text evidence="2">Belongs to the helicase family.</text>
</comment>
<dbReference type="EC" id="5.6.2.3" evidence="2"/>
<sequence length="1272" mass="145457">MTFMAQTVVDRIESISDDPYLSLSRFDSVLSGNLNPNFLIDIIGQVVNVGEMQTIDVNNKPTHKIDFELRDESDVRITCTLWASFADQIYAACQEVDVHRVICLLRFANIRLYNDVRTISNAFHASQLIINPDYVEVIEFMGKLPNDGLALTILEGNPNRELQLANNREFYQQFPSRTIKEILEAHEVGRVKLVCTIYAIDCDWAWYYIACKKCNKKVTKVKPNTAGSAALAPNLEDILEETTYASSSEDNEQNFDVSSQEDSDSDNSVASSDVFVESEIRLMVQKISERYKRRRKGFNVKSLSLGGSRKLNSKGDNISQNRPEGTEYLDHGDPTYKCAYCGAMMWIQERENESQTLLRSKRLFQQFLVDAYTSLESNRLKYIKFNQSNLRCDNYASLEAAAEGGNNNMEEQGKQVRIPASFTGGPRYMLQSYYDAMTTCKQYGFPDLFITFTCNPKWPEITRYLKKSKLNSDDRPDIMCRMFKIKLESLMRDLTEEHILGKTTAAMYTIEFQKRGLPHAHILLFMDQSCKLPTGDDINKIISAEIPDKLQDPELYDVVKDCMIHGPCGAAKPNSPCMVDGKCSKFYPKVHVEDTSVGKDGYPVYRRRVSMAYVEKNDIKCDNRYVVPYNRLLSLRYRAHINVEWCNQSGSIKYLFKYINKGQDRVAFVIEPKKKTTSVDNGEGNGSNITKEAGTGHTSSSINLEEKKKDEYRSIPVMKLPFHPPGKQPVYYKRKENIEDVLERRANVDSMFMAYLKLNQVNEFARQFTYAEIPKYFTWDGKIKQWKLRERGFSIGRINYVPQKMEAEYYMRILLGIVTGPKSDEDIRTYRGVVYDTYKKACWARSILEDDQAYIDSILEASAWFFGPQLRNLFTMMLLDGCLSRPEHVWETTWQVLSEDIENMKREQYNNPALNLTEDEKKNYTLYEIEELMLSNGGTLQAFDDMPKPTDMGVDHSNRLITEEKNYNRDYLKEKHDEWISKMTSEQRAIYEEIMCAVLKDNGGVFFVYGFGGTGKTFMWKTLSAAVRYRGLIAINVASSGIASLLLEGGRTAHSRFCIPINPDDFSMCNINPTSDLANMLKETSLIIWDEAPMMSRYCFENLDRSLSDIMRNGDTKPFGGKVVVFGGDFRQVLPVINGAGRAQIVLASLNSSYLWEHCKVLTLTKNMQLMSNGVSDSEAESIKEFSDWILVVGDGKINEPNDGEALIDIPDEFLIKNVGDPIDAISRAVYGNLEMLHNEKDPKFFQTRAILCPTNKDVHTINERLLEKLQG</sequence>
<reference evidence="8" key="2">
    <citation type="submission" date="2025-08" db="UniProtKB">
        <authorList>
            <consortium name="RefSeq"/>
        </authorList>
    </citation>
    <scope>IDENTIFICATION</scope>
    <source>
        <tissue evidence="8">Leaf</tissue>
    </source>
</reference>
<evidence type="ECO:0000259" key="5">
    <source>
        <dbReference type="Pfam" id="PF14214"/>
    </source>
</evidence>
<dbReference type="SUPFAM" id="SSF52540">
    <property type="entry name" value="P-loop containing nucleoside triphosphate hydrolases"/>
    <property type="match status" value="1"/>
</dbReference>
<dbReference type="RefSeq" id="XP_010468583.2">
    <property type="nucleotide sequence ID" value="XM_010470281.2"/>
</dbReference>
<keyword evidence="2" id="KW-0347">Helicase</keyword>
<dbReference type="Proteomes" id="UP000694864">
    <property type="component" value="Chromosome 15"/>
</dbReference>
<protein>
    <recommendedName>
        <fullName evidence="2">ATP-dependent DNA helicase</fullName>
        <ecNumber evidence="2">5.6.2.3</ecNumber>
    </recommendedName>
</protein>
<dbReference type="CDD" id="cd04481">
    <property type="entry name" value="RPA1_DBD_B_like"/>
    <property type="match status" value="1"/>
</dbReference>
<organism evidence="7 8">
    <name type="scientific">Camelina sativa</name>
    <name type="common">False flax</name>
    <name type="synonym">Myagrum sativum</name>
    <dbReference type="NCBI Taxonomy" id="90675"/>
    <lineage>
        <taxon>Eukaryota</taxon>
        <taxon>Viridiplantae</taxon>
        <taxon>Streptophyta</taxon>
        <taxon>Embryophyta</taxon>
        <taxon>Tracheophyta</taxon>
        <taxon>Spermatophyta</taxon>
        <taxon>Magnoliopsida</taxon>
        <taxon>eudicotyledons</taxon>
        <taxon>Gunneridae</taxon>
        <taxon>Pentapetalae</taxon>
        <taxon>rosids</taxon>
        <taxon>malvids</taxon>
        <taxon>Brassicales</taxon>
        <taxon>Brassicaceae</taxon>
        <taxon>Camelineae</taxon>
        <taxon>Camelina</taxon>
    </lineage>
</organism>
<dbReference type="Gene3D" id="3.40.50.300">
    <property type="entry name" value="P-loop containing nucleotide triphosphate hydrolases"/>
    <property type="match status" value="1"/>
</dbReference>
<comment type="cofactor">
    <cofactor evidence="2">
        <name>Mg(2+)</name>
        <dbReference type="ChEBI" id="CHEBI:18420"/>
    </cofactor>
</comment>
<feature type="domain" description="Helitron helicase-like" evidence="5">
    <location>
        <begin position="344"/>
        <end position="524"/>
    </location>
</feature>
<keyword evidence="1" id="KW-0238">DNA-binding</keyword>